<feature type="compositionally biased region" description="Polar residues" evidence="1">
    <location>
        <begin position="1"/>
        <end position="16"/>
    </location>
</feature>
<keyword evidence="3" id="KW-1185">Reference proteome</keyword>
<organism evidence="2 3">
    <name type="scientific">Elysia marginata</name>
    <dbReference type="NCBI Taxonomy" id="1093978"/>
    <lineage>
        <taxon>Eukaryota</taxon>
        <taxon>Metazoa</taxon>
        <taxon>Spiralia</taxon>
        <taxon>Lophotrochozoa</taxon>
        <taxon>Mollusca</taxon>
        <taxon>Gastropoda</taxon>
        <taxon>Heterobranchia</taxon>
        <taxon>Euthyneura</taxon>
        <taxon>Panpulmonata</taxon>
        <taxon>Sacoglossa</taxon>
        <taxon>Placobranchoidea</taxon>
        <taxon>Plakobranchidae</taxon>
        <taxon>Elysia</taxon>
    </lineage>
</organism>
<feature type="compositionally biased region" description="Basic and acidic residues" evidence="1">
    <location>
        <begin position="17"/>
        <end position="52"/>
    </location>
</feature>
<dbReference type="EMBL" id="BMAT01012181">
    <property type="protein sequence ID" value="GFR87397.1"/>
    <property type="molecule type" value="Genomic_DNA"/>
</dbReference>
<comment type="caution">
    <text evidence="2">The sequence shown here is derived from an EMBL/GenBank/DDBJ whole genome shotgun (WGS) entry which is preliminary data.</text>
</comment>
<evidence type="ECO:0000256" key="1">
    <source>
        <dbReference type="SAM" id="MobiDB-lite"/>
    </source>
</evidence>
<dbReference type="AlphaFoldDB" id="A0AAV4GNT6"/>
<proteinExistence type="predicted"/>
<dbReference type="Proteomes" id="UP000762676">
    <property type="component" value="Unassembled WGS sequence"/>
</dbReference>
<feature type="region of interest" description="Disordered" evidence="1">
    <location>
        <begin position="1"/>
        <end position="101"/>
    </location>
</feature>
<gene>
    <name evidence="2" type="ORF">ElyMa_006074700</name>
</gene>
<name>A0AAV4GNT6_9GAST</name>
<sequence>MQPTTNGQQKDTNVELTDNRFEKSAVQRKDLGNAEQVLTERPDKTIRREHNPPPRTRPRSVSGLALLHNASPGTLSVKDQDRGSPEQREGGIGRESVKYQR</sequence>
<evidence type="ECO:0000313" key="2">
    <source>
        <dbReference type="EMBL" id="GFR87397.1"/>
    </source>
</evidence>
<evidence type="ECO:0000313" key="3">
    <source>
        <dbReference type="Proteomes" id="UP000762676"/>
    </source>
</evidence>
<accession>A0AAV4GNT6</accession>
<reference evidence="2 3" key="1">
    <citation type="journal article" date="2021" name="Elife">
        <title>Chloroplast acquisition without the gene transfer in kleptoplastic sea slugs, Plakobranchus ocellatus.</title>
        <authorList>
            <person name="Maeda T."/>
            <person name="Takahashi S."/>
            <person name="Yoshida T."/>
            <person name="Shimamura S."/>
            <person name="Takaki Y."/>
            <person name="Nagai Y."/>
            <person name="Toyoda A."/>
            <person name="Suzuki Y."/>
            <person name="Arimoto A."/>
            <person name="Ishii H."/>
            <person name="Satoh N."/>
            <person name="Nishiyama T."/>
            <person name="Hasebe M."/>
            <person name="Maruyama T."/>
            <person name="Minagawa J."/>
            <person name="Obokata J."/>
            <person name="Shigenobu S."/>
        </authorList>
    </citation>
    <scope>NUCLEOTIDE SEQUENCE [LARGE SCALE GENOMIC DNA]</scope>
</reference>
<protein>
    <submittedName>
        <fullName evidence="2">Uncharacterized protein</fullName>
    </submittedName>
</protein>
<feature type="compositionally biased region" description="Basic and acidic residues" evidence="1">
    <location>
        <begin position="78"/>
        <end position="101"/>
    </location>
</feature>